<protein>
    <submittedName>
        <fullName evidence="1">Uncharacterized protein</fullName>
    </submittedName>
</protein>
<evidence type="ECO:0000313" key="1">
    <source>
        <dbReference type="EMBL" id="KAF6783346.1"/>
    </source>
</evidence>
<name>A0A8H6MID3_9PEZI</name>
<accession>A0A8H6MID3</accession>
<reference evidence="1" key="1">
    <citation type="journal article" date="2020" name="Phytopathology">
        <title>Genome Sequence Resources of Colletotrichum truncatum, C. plurivorum, C. musicola, and C. sojae: Four Species Pathogenic to Soybean (Glycine max).</title>
        <authorList>
            <person name="Rogerio F."/>
            <person name="Boufleur T.R."/>
            <person name="Ciampi-Guillardi M."/>
            <person name="Sukno S.A."/>
            <person name="Thon M.R."/>
            <person name="Massola Junior N.S."/>
            <person name="Baroncelli R."/>
        </authorList>
    </citation>
    <scope>NUCLEOTIDE SEQUENCE</scope>
    <source>
        <strain evidence="1">LFN0074</strain>
    </source>
</reference>
<keyword evidence="2" id="KW-1185">Reference proteome</keyword>
<dbReference type="AlphaFoldDB" id="A0A8H6MID3"/>
<evidence type="ECO:0000313" key="2">
    <source>
        <dbReference type="Proteomes" id="UP000639643"/>
    </source>
</evidence>
<sequence length="125" mass="13799">MGNVVRSVARLDLLEQQKSAPVVVAGVVGNETAKPPRQIPFSDNIGEGQREVIASMDAVLLAESNQALLENAVAVNIMGRYAHYRRPVGRRPQVKREMDLRDRCLEVFADDSPFGIKNSIKARSQ</sequence>
<gene>
    <name evidence="1" type="ORF">CMUS01_16679</name>
</gene>
<dbReference type="Proteomes" id="UP000639643">
    <property type="component" value="Unassembled WGS sequence"/>
</dbReference>
<comment type="caution">
    <text evidence="1">The sequence shown here is derived from an EMBL/GenBank/DDBJ whole genome shotgun (WGS) entry which is preliminary data.</text>
</comment>
<dbReference type="EMBL" id="WIGM01002148">
    <property type="protein sequence ID" value="KAF6783346.1"/>
    <property type="molecule type" value="Genomic_DNA"/>
</dbReference>
<proteinExistence type="predicted"/>
<organism evidence="1 2">
    <name type="scientific">Colletotrichum musicola</name>
    <dbReference type="NCBI Taxonomy" id="2175873"/>
    <lineage>
        <taxon>Eukaryota</taxon>
        <taxon>Fungi</taxon>
        <taxon>Dikarya</taxon>
        <taxon>Ascomycota</taxon>
        <taxon>Pezizomycotina</taxon>
        <taxon>Sordariomycetes</taxon>
        <taxon>Hypocreomycetidae</taxon>
        <taxon>Glomerellales</taxon>
        <taxon>Glomerellaceae</taxon>
        <taxon>Colletotrichum</taxon>
        <taxon>Colletotrichum orchidearum species complex</taxon>
    </lineage>
</organism>